<protein>
    <submittedName>
        <fullName evidence="2">Uncharacterized protein</fullName>
    </submittedName>
</protein>
<gene>
    <name evidence="2" type="ORF">O181_051760</name>
</gene>
<comment type="caution">
    <text evidence="2">The sequence shown here is derived from an EMBL/GenBank/DDBJ whole genome shotgun (WGS) entry which is preliminary data.</text>
</comment>
<feature type="compositionally biased region" description="Polar residues" evidence="1">
    <location>
        <begin position="67"/>
        <end position="87"/>
    </location>
</feature>
<feature type="region of interest" description="Disordered" evidence="1">
    <location>
        <begin position="34"/>
        <end position="95"/>
    </location>
</feature>
<feature type="compositionally biased region" description="Polar residues" evidence="1">
    <location>
        <begin position="34"/>
        <end position="60"/>
    </location>
</feature>
<accession>A0A9Q3E3M1</accession>
<evidence type="ECO:0000313" key="3">
    <source>
        <dbReference type="Proteomes" id="UP000765509"/>
    </source>
</evidence>
<dbReference type="EMBL" id="AVOT02022556">
    <property type="protein sequence ID" value="MBW0512045.1"/>
    <property type="molecule type" value="Genomic_DNA"/>
</dbReference>
<name>A0A9Q3E3M1_9BASI</name>
<evidence type="ECO:0000256" key="1">
    <source>
        <dbReference type="SAM" id="MobiDB-lite"/>
    </source>
</evidence>
<keyword evidence="3" id="KW-1185">Reference proteome</keyword>
<organism evidence="2 3">
    <name type="scientific">Austropuccinia psidii MF-1</name>
    <dbReference type="NCBI Taxonomy" id="1389203"/>
    <lineage>
        <taxon>Eukaryota</taxon>
        <taxon>Fungi</taxon>
        <taxon>Dikarya</taxon>
        <taxon>Basidiomycota</taxon>
        <taxon>Pucciniomycotina</taxon>
        <taxon>Pucciniomycetes</taxon>
        <taxon>Pucciniales</taxon>
        <taxon>Sphaerophragmiaceae</taxon>
        <taxon>Austropuccinia</taxon>
    </lineage>
</organism>
<proteinExistence type="predicted"/>
<dbReference type="Proteomes" id="UP000765509">
    <property type="component" value="Unassembled WGS sequence"/>
</dbReference>
<dbReference type="AlphaFoldDB" id="A0A9Q3E3M1"/>
<sequence length="150" mass="16615">MNFQLTVRKFLGHPNTCKLLNGWHPFMEKKNMVLSKNNGGTKSSTTQASAKNSPSSQQPKFQLEKAATNSEQGKRQSTSYKSLQPGLQNPKDSEGCYGKCFSDGQNNYGITEKGGMQTKISEMISDILYGIQNLYIAINDIKSHISDKNS</sequence>
<reference evidence="2" key="1">
    <citation type="submission" date="2021-03" db="EMBL/GenBank/DDBJ databases">
        <title>Draft genome sequence of rust myrtle Austropuccinia psidii MF-1, a brazilian biotype.</title>
        <authorList>
            <person name="Quecine M.C."/>
            <person name="Pachon D.M.R."/>
            <person name="Bonatelli M.L."/>
            <person name="Correr F.H."/>
            <person name="Franceschini L.M."/>
            <person name="Leite T.F."/>
            <person name="Margarido G.R.A."/>
            <person name="Almeida C.A."/>
            <person name="Ferrarezi J.A."/>
            <person name="Labate C.A."/>
        </authorList>
    </citation>
    <scope>NUCLEOTIDE SEQUENCE</scope>
    <source>
        <strain evidence="2">MF-1</strain>
    </source>
</reference>
<evidence type="ECO:0000313" key="2">
    <source>
        <dbReference type="EMBL" id="MBW0512045.1"/>
    </source>
</evidence>